<accession>A0ABV7EM28</accession>
<dbReference type="InterPro" id="IPR005471">
    <property type="entry name" value="Tscrpt_reg_IclR_N"/>
</dbReference>
<dbReference type="InterPro" id="IPR014757">
    <property type="entry name" value="Tscrpt_reg_IclR_C"/>
</dbReference>
<evidence type="ECO:0000313" key="7">
    <source>
        <dbReference type="Proteomes" id="UP001595462"/>
    </source>
</evidence>
<dbReference type="InterPro" id="IPR050707">
    <property type="entry name" value="HTH_MetabolicPath_Reg"/>
</dbReference>
<dbReference type="InterPro" id="IPR029016">
    <property type="entry name" value="GAF-like_dom_sf"/>
</dbReference>
<dbReference type="SUPFAM" id="SSF55781">
    <property type="entry name" value="GAF domain-like"/>
    <property type="match status" value="1"/>
</dbReference>
<name>A0ABV7EM28_9GAMM</name>
<feature type="domain" description="HTH iclR-type" evidence="4">
    <location>
        <begin position="19"/>
        <end position="80"/>
    </location>
</feature>
<dbReference type="PANTHER" id="PTHR30136">
    <property type="entry name" value="HELIX-TURN-HELIX TRANSCRIPTIONAL REGULATOR, ICLR FAMILY"/>
    <property type="match status" value="1"/>
</dbReference>
<dbReference type="InterPro" id="IPR036390">
    <property type="entry name" value="WH_DNA-bd_sf"/>
</dbReference>
<keyword evidence="7" id="KW-1185">Reference proteome</keyword>
<dbReference type="InterPro" id="IPR036388">
    <property type="entry name" value="WH-like_DNA-bd_sf"/>
</dbReference>
<dbReference type="PROSITE" id="PS51077">
    <property type="entry name" value="HTH_ICLR"/>
    <property type="match status" value="1"/>
</dbReference>
<dbReference type="EMBL" id="JBHRSS010000001">
    <property type="protein sequence ID" value="MFC3102526.1"/>
    <property type="molecule type" value="Genomic_DNA"/>
</dbReference>
<evidence type="ECO:0000256" key="2">
    <source>
        <dbReference type="ARBA" id="ARBA00023125"/>
    </source>
</evidence>
<dbReference type="SUPFAM" id="SSF46785">
    <property type="entry name" value="Winged helix' DNA-binding domain"/>
    <property type="match status" value="1"/>
</dbReference>
<evidence type="ECO:0000313" key="6">
    <source>
        <dbReference type="EMBL" id="MFC3102526.1"/>
    </source>
</evidence>
<keyword evidence="3" id="KW-0804">Transcription</keyword>
<evidence type="ECO:0000259" key="5">
    <source>
        <dbReference type="PROSITE" id="PS51078"/>
    </source>
</evidence>
<dbReference type="PANTHER" id="PTHR30136:SF39">
    <property type="entry name" value="TRANSCRIPTIONAL REGULATORY PROTEIN"/>
    <property type="match status" value="1"/>
</dbReference>
<dbReference type="Pfam" id="PF09339">
    <property type="entry name" value="HTH_IclR"/>
    <property type="match status" value="1"/>
</dbReference>
<keyword evidence="1" id="KW-0805">Transcription regulation</keyword>
<dbReference type="Gene3D" id="1.10.10.10">
    <property type="entry name" value="Winged helix-like DNA-binding domain superfamily/Winged helix DNA-binding domain"/>
    <property type="match status" value="1"/>
</dbReference>
<feature type="domain" description="IclR-ED" evidence="5">
    <location>
        <begin position="24"/>
        <end position="239"/>
    </location>
</feature>
<keyword evidence="2" id="KW-0238">DNA-binding</keyword>
<dbReference type="RefSeq" id="WP_380685674.1">
    <property type="nucleotide sequence ID" value="NZ_JBHRSS010000001.1"/>
</dbReference>
<evidence type="ECO:0000256" key="3">
    <source>
        <dbReference type="ARBA" id="ARBA00023163"/>
    </source>
</evidence>
<comment type="caution">
    <text evidence="6">The sequence shown here is derived from an EMBL/GenBank/DDBJ whole genome shotgun (WGS) entry which is preliminary data.</text>
</comment>
<dbReference type="Gene3D" id="3.30.450.40">
    <property type="match status" value="1"/>
</dbReference>
<dbReference type="SMART" id="SM00346">
    <property type="entry name" value="HTH_ICLR"/>
    <property type="match status" value="1"/>
</dbReference>
<dbReference type="Proteomes" id="UP001595462">
    <property type="component" value="Unassembled WGS sequence"/>
</dbReference>
<gene>
    <name evidence="6" type="ORF">ACFOSU_01320</name>
</gene>
<evidence type="ECO:0000256" key="1">
    <source>
        <dbReference type="ARBA" id="ARBA00023015"/>
    </source>
</evidence>
<organism evidence="6 7">
    <name type="scientific">Salinisphaera aquimarina</name>
    <dbReference type="NCBI Taxonomy" id="2094031"/>
    <lineage>
        <taxon>Bacteria</taxon>
        <taxon>Pseudomonadati</taxon>
        <taxon>Pseudomonadota</taxon>
        <taxon>Gammaproteobacteria</taxon>
        <taxon>Salinisphaerales</taxon>
        <taxon>Salinisphaeraceae</taxon>
        <taxon>Salinisphaera</taxon>
    </lineage>
</organism>
<dbReference type="PROSITE" id="PS51078">
    <property type="entry name" value="ICLR_ED"/>
    <property type="match status" value="1"/>
</dbReference>
<protein>
    <submittedName>
        <fullName evidence="6">IclR family transcriptional regulator</fullName>
    </submittedName>
</protein>
<evidence type="ECO:0000259" key="4">
    <source>
        <dbReference type="PROSITE" id="PS51077"/>
    </source>
</evidence>
<sequence>MATPNERTDESKPAAYGGVAAVDRALTILATVEQSADPLSLSELSRLTGFYKSTILRLMVSLDRAALLVQRPDLRYELGPFAFRLGRAYDTSHQLEEHVLATLRELVARGTQSASFHMRYNDTQRICLFRVNSDHATLDNVKTGDLLPLETGAPAKVIAHYHHLSGKPIADDEPLIFSSFGERDPSCAAIACPIFAARGLFVGAISLSGPKDRFDSASVEQMTPLLLSESRMLTQVLGGVWPRDN</sequence>
<proteinExistence type="predicted"/>
<reference evidence="7" key="1">
    <citation type="journal article" date="2019" name="Int. J. Syst. Evol. Microbiol.">
        <title>The Global Catalogue of Microorganisms (GCM) 10K type strain sequencing project: providing services to taxonomists for standard genome sequencing and annotation.</title>
        <authorList>
            <consortium name="The Broad Institute Genomics Platform"/>
            <consortium name="The Broad Institute Genome Sequencing Center for Infectious Disease"/>
            <person name="Wu L."/>
            <person name="Ma J."/>
        </authorList>
    </citation>
    <scope>NUCLEOTIDE SEQUENCE [LARGE SCALE GENOMIC DNA]</scope>
    <source>
        <strain evidence="7">KCTC 52640</strain>
    </source>
</reference>